<gene>
    <name evidence="1" type="ORF">HPB47_012325</name>
</gene>
<accession>A0AC60NTZ7</accession>
<proteinExistence type="predicted"/>
<reference evidence="1 2" key="1">
    <citation type="journal article" date="2020" name="Cell">
        <title>Large-Scale Comparative Analyses of Tick Genomes Elucidate Their Genetic Diversity and Vector Capacities.</title>
        <authorList>
            <consortium name="Tick Genome and Microbiome Consortium (TIGMIC)"/>
            <person name="Jia N."/>
            <person name="Wang J."/>
            <person name="Shi W."/>
            <person name="Du L."/>
            <person name="Sun Y."/>
            <person name="Zhan W."/>
            <person name="Jiang J.F."/>
            <person name="Wang Q."/>
            <person name="Zhang B."/>
            <person name="Ji P."/>
            <person name="Bell-Sakyi L."/>
            <person name="Cui X.M."/>
            <person name="Yuan T.T."/>
            <person name="Jiang B.G."/>
            <person name="Yang W.F."/>
            <person name="Lam T.T."/>
            <person name="Chang Q.C."/>
            <person name="Ding S.J."/>
            <person name="Wang X.J."/>
            <person name="Zhu J.G."/>
            <person name="Ruan X.D."/>
            <person name="Zhao L."/>
            <person name="Wei J.T."/>
            <person name="Ye R.Z."/>
            <person name="Que T.C."/>
            <person name="Du C.H."/>
            <person name="Zhou Y.H."/>
            <person name="Cheng J.X."/>
            <person name="Dai P.F."/>
            <person name="Guo W.B."/>
            <person name="Han X.H."/>
            <person name="Huang E.J."/>
            <person name="Li L.F."/>
            <person name="Wei W."/>
            <person name="Gao Y.C."/>
            <person name="Liu J.Z."/>
            <person name="Shao H.Z."/>
            <person name="Wang X."/>
            <person name="Wang C.C."/>
            <person name="Yang T.C."/>
            <person name="Huo Q.B."/>
            <person name="Li W."/>
            <person name="Chen H.Y."/>
            <person name="Chen S.E."/>
            <person name="Zhou L.G."/>
            <person name="Ni X.B."/>
            <person name="Tian J.H."/>
            <person name="Sheng Y."/>
            <person name="Liu T."/>
            <person name="Pan Y.S."/>
            <person name="Xia L.Y."/>
            <person name="Li J."/>
            <person name="Zhao F."/>
            <person name="Cao W.C."/>
        </authorList>
    </citation>
    <scope>NUCLEOTIDE SEQUENCE [LARGE SCALE GENOMIC DNA]</scope>
    <source>
        <strain evidence="1">Iper-2018</strain>
    </source>
</reference>
<keyword evidence="2" id="KW-1185">Reference proteome</keyword>
<name>A0AC60NTZ7_IXOPE</name>
<evidence type="ECO:0000313" key="2">
    <source>
        <dbReference type="Proteomes" id="UP000805193"/>
    </source>
</evidence>
<protein>
    <submittedName>
        <fullName evidence="1">Uncharacterized protein</fullName>
    </submittedName>
</protein>
<dbReference type="EMBL" id="JABSTQ010011513">
    <property type="protein sequence ID" value="KAG0410555.1"/>
    <property type="molecule type" value="Genomic_DNA"/>
</dbReference>
<sequence>MKGVEHLLTELIFTRGKKKASIFVLNVYSRPHKTVGFRRLFAKVAAIARSPTWLTLGDFNAAHTAWEYTRVDNLGRKLFQGAQQFTSDRGGTVYDSTDPTQTTRRRNARQRDTTPDLAFLKHRKRGGGKPPGRTPRQTSVVTTT</sequence>
<organism evidence="1 2">
    <name type="scientific">Ixodes persulcatus</name>
    <name type="common">Taiga tick</name>
    <dbReference type="NCBI Taxonomy" id="34615"/>
    <lineage>
        <taxon>Eukaryota</taxon>
        <taxon>Metazoa</taxon>
        <taxon>Ecdysozoa</taxon>
        <taxon>Arthropoda</taxon>
        <taxon>Chelicerata</taxon>
        <taxon>Arachnida</taxon>
        <taxon>Acari</taxon>
        <taxon>Parasitiformes</taxon>
        <taxon>Ixodida</taxon>
        <taxon>Ixodoidea</taxon>
        <taxon>Ixodidae</taxon>
        <taxon>Ixodinae</taxon>
        <taxon>Ixodes</taxon>
    </lineage>
</organism>
<dbReference type="Proteomes" id="UP000805193">
    <property type="component" value="Unassembled WGS sequence"/>
</dbReference>
<comment type="caution">
    <text evidence="1">The sequence shown here is derived from an EMBL/GenBank/DDBJ whole genome shotgun (WGS) entry which is preliminary data.</text>
</comment>
<evidence type="ECO:0000313" key="1">
    <source>
        <dbReference type="EMBL" id="KAG0410555.1"/>
    </source>
</evidence>